<keyword evidence="6 7" id="KW-0472">Membrane</keyword>
<keyword evidence="5 7" id="KW-1133">Transmembrane helix</keyword>
<comment type="similarity">
    <text evidence="2">Belongs to the DoxX family.</text>
</comment>
<evidence type="ECO:0000313" key="9">
    <source>
        <dbReference type="Proteomes" id="UP001168613"/>
    </source>
</evidence>
<evidence type="ECO:0000256" key="1">
    <source>
        <dbReference type="ARBA" id="ARBA00004651"/>
    </source>
</evidence>
<gene>
    <name evidence="8" type="ORF">LMS43_15245</name>
</gene>
<dbReference type="Pfam" id="PF07681">
    <property type="entry name" value="DoxX"/>
    <property type="match status" value="1"/>
</dbReference>
<dbReference type="Proteomes" id="UP001168613">
    <property type="component" value="Unassembled WGS sequence"/>
</dbReference>
<comment type="subcellular location">
    <subcellularLocation>
        <location evidence="1">Cell membrane</location>
        <topology evidence="1">Multi-pass membrane protein</topology>
    </subcellularLocation>
</comment>
<dbReference type="PANTHER" id="PTHR33452">
    <property type="entry name" value="OXIDOREDUCTASE CATD-RELATED"/>
    <property type="match status" value="1"/>
</dbReference>
<accession>A0ABT8EMX0</accession>
<protein>
    <submittedName>
        <fullName evidence="8">DoxX family protein</fullName>
    </submittedName>
</protein>
<organism evidence="8 9">
    <name type="scientific">Alcaligenes endophyticus</name>
    <dbReference type="NCBI Taxonomy" id="1929088"/>
    <lineage>
        <taxon>Bacteria</taxon>
        <taxon>Pseudomonadati</taxon>
        <taxon>Pseudomonadota</taxon>
        <taxon>Betaproteobacteria</taxon>
        <taxon>Burkholderiales</taxon>
        <taxon>Alcaligenaceae</taxon>
        <taxon>Alcaligenes</taxon>
    </lineage>
</organism>
<evidence type="ECO:0000256" key="3">
    <source>
        <dbReference type="ARBA" id="ARBA00022475"/>
    </source>
</evidence>
<evidence type="ECO:0000256" key="5">
    <source>
        <dbReference type="ARBA" id="ARBA00022989"/>
    </source>
</evidence>
<evidence type="ECO:0000256" key="7">
    <source>
        <dbReference type="SAM" id="Phobius"/>
    </source>
</evidence>
<keyword evidence="4 7" id="KW-0812">Transmembrane</keyword>
<feature type="transmembrane region" description="Helical" evidence="7">
    <location>
        <begin position="12"/>
        <end position="32"/>
    </location>
</feature>
<evidence type="ECO:0000256" key="4">
    <source>
        <dbReference type="ARBA" id="ARBA00022692"/>
    </source>
</evidence>
<dbReference type="EMBL" id="JAJHNU010000005">
    <property type="protein sequence ID" value="MDN4122648.1"/>
    <property type="molecule type" value="Genomic_DNA"/>
</dbReference>
<feature type="transmembrane region" description="Helical" evidence="7">
    <location>
        <begin position="71"/>
        <end position="89"/>
    </location>
</feature>
<feature type="transmembrane region" description="Helical" evidence="7">
    <location>
        <begin position="101"/>
        <end position="121"/>
    </location>
</feature>
<feature type="transmembrane region" description="Helical" evidence="7">
    <location>
        <begin position="44"/>
        <end position="64"/>
    </location>
</feature>
<evidence type="ECO:0000256" key="2">
    <source>
        <dbReference type="ARBA" id="ARBA00006679"/>
    </source>
</evidence>
<keyword evidence="9" id="KW-1185">Reference proteome</keyword>
<reference evidence="8" key="1">
    <citation type="submission" date="2021-11" db="EMBL/GenBank/DDBJ databases">
        <title>Draft genome sequence of Alcaligenes endophyticus type strain CCUG 75668T.</title>
        <authorList>
            <person name="Salva-Serra F."/>
            <person name="Duran R.E."/>
            <person name="Seeger M."/>
            <person name="Moore E.R.B."/>
            <person name="Jaen-Luchoro D."/>
        </authorList>
    </citation>
    <scope>NUCLEOTIDE SEQUENCE</scope>
    <source>
        <strain evidence="8">CCUG 75668</strain>
    </source>
</reference>
<dbReference type="InterPro" id="IPR032808">
    <property type="entry name" value="DoxX"/>
</dbReference>
<keyword evidence="3" id="KW-1003">Cell membrane</keyword>
<evidence type="ECO:0000313" key="8">
    <source>
        <dbReference type="EMBL" id="MDN4122648.1"/>
    </source>
</evidence>
<dbReference type="InterPro" id="IPR051907">
    <property type="entry name" value="DoxX-like_oxidoreductase"/>
</dbReference>
<comment type="caution">
    <text evidence="8">The sequence shown here is derived from an EMBL/GenBank/DDBJ whole genome shotgun (WGS) entry which is preliminary data.</text>
</comment>
<evidence type="ECO:0000256" key="6">
    <source>
        <dbReference type="ARBA" id="ARBA00023136"/>
    </source>
</evidence>
<name>A0ABT8EMX0_9BURK</name>
<proteinExistence type="inferred from homology"/>
<sequence length="133" mass="14112">MLNQEDLGRLLLRLTVGILLLLHGIAKIRFGISGIEKMVVAQGLPSMLAWGVYVGEVVAPLLLILGTYARLGGLLAAVNMVAALILAHWNQFGSFSAQGTWALELPMLFLVGAISCALLGPGRYSIGAAGRWN</sequence>
<dbReference type="PANTHER" id="PTHR33452:SF1">
    <property type="entry name" value="INNER MEMBRANE PROTEIN YPHA-RELATED"/>
    <property type="match status" value="1"/>
</dbReference>
<dbReference type="RefSeq" id="WP_266123825.1">
    <property type="nucleotide sequence ID" value="NZ_JAJHNU010000005.1"/>
</dbReference>